<evidence type="ECO:0000256" key="1">
    <source>
        <dbReference type="ARBA" id="ARBA00004370"/>
    </source>
</evidence>
<evidence type="ECO:0000256" key="4">
    <source>
        <dbReference type="ARBA" id="ARBA00023134"/>
    </source>
</evidence>
<evidence type="ECO:0000256" key="3">
    <source>
        <dbReference type="ARBA" id="ARBA00022801"/>
    </source>
</evidence>
<dbReference type="RefSeq" id="WP_380147473.1">
    <property type="nucleotide sequence ID" value="NZ_JBHUOR010000040.1"/>
</dbReference>
<dbReference type="InterPro" id="IPR045063">
    <property type="entry name" value="Dynamin_N"/>
</dbReference>
<comment type="subcellular location">
    <subcellularLocation>
        <location evidence="1">Membrane</location>
    </subcellularLocation>
</comment>
<evidence type="ECO:0000256" key="5">
    <source>
        <dbReference type="ARBA" id="ARBA00023136"/>
    </source>
</evidence>
<protein>
    <submittedName>
        <fullName evidence="7">Dynamin family protein</fullName>
    </submittedName>
</protein>
<feature type="domain" description="Dynamin N-terminal" evidence="6">
    <location>
        <begin position="60"/>
        <end position="263"/>
    </location>
</feature>
<keyword evidence="3" id="KW-0378">Hydrolase</keyword>
<evidence type="ECO:0000313" key="8">
    <source>
        <dbReference type="Proteomes" id="UP001597568"/>
    </source>
</evidence>
<dbReference type="PANTHER" id="PTHR10465">
    <property type="entry name" value="TRANSMEMBRANE GTPASE FZO1"/>
    <property type="match status" value="1"/>
</dbReference>
<dbReference type="PANTHER" id="PTHR10465:SF0">
    <property type="entry name" value="SARCALUMENIN"/>
    <property type="match status" value="1"/>
</dbReference>
<evidence type="ECO:0000256" key="2">
    <source>
        <dbReference type="ARBA" id="ARBA00022741"/>
    </source>
</evidence>
<dbReference type="Proteomes" id="UP001597568">
    <property type="component" value="Unassembled WGS sequence"/>
</dbReference>
<evidence type="ECO:0000313" key="7">
    <source>
        <dbReference type="EMBL" id="MFD2868415.1"/>
    </source>
</evidence>
<dbReference type="EMBL" id="JBHUOR010000040">
    <property type="protein sequence ID" value="MFD2868415.1"/>
    <property type="molecule type" value="Genomic_DNA"/>
</dbReference>
<dbReference type="Gene3D" id="3.40.50.300">
    <property type="entry name" value="P-loop containing nucleotide triphosphate hydrolases"/>
    <property type="match status" value="1"/>
</dbReference>
<proteinExistence type="predicted"/>
<comment type="caution">
    <text evidence="7">The sequence shown here is derived from an EMBL/GenBank/DDBJ whole genome shotgun (WGS) entry which is preliminary data.</text>
</comment>
<reference evidence="8" key="1">
    <citation type="journal article" date="2019" name="Int. J. Syst. Evol. Microbiol.">
        <title>The Global Catalogue of Microorganisms (GCM) 10K type strain sequencing project: providing services to taxonomists for standard genome sequencing and annotation.</title>
        <authorList>
            <consortium name="The Broad Institute Genomics Platform"/>
            <consortium name="The Broad Institute Genome Sequencing Center for Infectious Disease"/>
            <person name="Wu L."/>
            <person name="Ma J."/>
        </authorList>
    </citation>
    <scope>NUCLEOTIDE SEQUENCE [LARGE SCALE GENOMIC DNA]</scope>
    <source>
        <strain evidence="8">KCTC 33522</strain>
    </source>
</reference>
<dbReference type="Pfam" id="PF00350">
    <property type="entry name" value="Dynamin_N"/>
    <property type="match status" value="1"/>
</dbReference>
<name>A0ABW5Y057_9BACL</name>
<keyword evidence="4" id="KW-0342">GTP-binding</keyword>
<keyword evidence="2" id="KW-0547">Nucleotide-binding</keyword>
<gene>
    <name evidence="7" type="ORF">ACFSY7_07875</name>
</gene>
<sequence>MIIFDKTTEQQFEQHLLEISHITEHLNFLSQGDLLGLHKLKRTFQTKVDDFYQKERKLNIGIIGQVKAGKSSFLNTMIFNGEDVLPRASTLKTATLTKIEYSEKNSIEISYYSQKEWQEIEERARVNSELDEYRVAREILSLAQKNSIDIDTYLKKGTEIITFSNEKDLMRELNEYVGENGKITALVKYVTLKINNEALKDISIVDTPGMNDPIASRTDKTKQFMEVCDVVFFLSRGSNFLDQTDMHLLTAQLPQKGVNRLVLISSRYDEAMQDTIDDYDSLEETNIETKKILQSNARIKITQYIEALRNRGMSNDIIQVLEECKNPIFVSSMAHNMSQKEVQSFTEDEKLIMRNLNEHDDLDKDMLIDIGNIREIKRIFGEVIARKEEILIEKTAAFLPLAKKELSQEMKNILTFQKRRLTLLVEHDYESLEQQKKAIASQMQNIKMATTSIFTDIFTKLEMCKADGTQALRQASLEYSNLNERSGTDLEERSHNVSTSKWYNPFSWGTSRKEYYTVEVRYRYLDISDALENIRNFGNESVNTVEEYFQKTLDFHQLKNRLLNTVIENFDPGSEYYDPSYFKLLTEKTIQAIELPIIRINLSEYLKSMGNNFSGEVRNASSKVELQSKLSSHISQLFDEILIQFINEIKVFKEKLTAIDNNFTTQLLKNIIHEYEIVLARFNDKEKEILALQEGVKKLENLTAKKILI</sequence>
<keyword evidence="5" id="KW-0472">Membrane</keyword>
<dbReference type="SUPFAM" id="SSF52540">
    <property type="entry name" value="P-loop containing nucleoside triphosphate hydrolases"/>
    <property type="match status" value="1"/>
</dbReference>
<dbReference type="InterPro" id="IPR027417">
    <property type="entry name" value="P-loop_NTPase"/>
</dbReference>
<dbReference type="InterPro" id="IPR027094">
    <property type="entry name" value="Mitofusin_fam"/>
</dbReference>
<organism evidence="7 8">
    <name type="scientific">Kurthia populi</name>
    <dbReference type="NCBI Taxonomy" id="1562132"/>
    <lineage>
        <taxon>Bacteria</taxon>
        <taxon>Bacillati</taxon>
        <taxon>Bacillota</taxon>
        <taxon>Bacilli</taxon>
        <taxon>Bacillales</taxon>
        <taxon>Caryophanaceae</taxon>
        <taxon>Kurthia</taxon>
    </lineage>
</organism>
<evidence type="ECO:0000259" key="6">
    <source>
        <dbReference type="Pfam" id="PF00350"/>
    </source>
</evidence>
<keyword evidence="8" id="KW-1185">Reference proteome</keyword>
<accession>A0ABW5Y057</accession>